<evidence type="ECO:0000313" key="2">
    <source>
        <dbReference type="Proteomes" id="UP000886501"/>
    </source>
</evidence>
<comment type="caution">
    <text evidence="1">The sequence shown here is derived from an EMBL/GenBank/DDBJ whole genome shotgun (WGS) entry which is preliminary data.</text>
</comment>
<reference evidence="1" key="2">
    <citation type="journal article" date="2020" name="Nat. Commun.">
        <title>Large-scale genome sequencing of mycorrhizal fungi provides insights into the early evolution of symbiotic traits.</title>
        <authorList>
            <person name="Miyauchi S."/>
            <person name="Kiss E."/>
            <person name="Kuo A."/>
            <person name="Drula E."/>
            <person name="Kohler A."/>
            <person name="Sanchez-Garcia M."/>
            <person name="Morin E."/>
            <person name="Andreopoulos B."/>
            <person name="Barry K.W."/>
            <person name="Bonito G."/>
            <person name="Buee M."/>
            <person name="Carver A."/>
            <person name="Chen C."/>
            <person name="Cichocki N."/>
            <person name="Clum A."/>
            <person name="Culley D."/>
            <person name="Crous P.W."/>
            <person name="Fauchery L."/>
            <person name="Girlanda M."/>
            <person name="Hayes R.D."/>
            <person name="Keri Z."/>
            <person name="LaButti K."/>
            <person name="Lipzen A."/>
            <person name="Lombard V."/>
            <person name="Magnuson J."/>
            <person name="Maillard F."/>
            <person name="Murat C."/>
            <person name="Nolan M."/>
            <person name="Ohm R.A."/>
            <person name="Pangilinan J."/>
            <person name="Pereira M.F."/>
            <person name="Perotto S."/>
            <person name="Peter M."/>
            <person name="Pfister S."/>
            <person name="Riley R."/>
            <person name="Sitrit Y."/>
            <person name="Stielow J.B."/>
            <person name="Szollosi G."/>
            <person name="Zifcakova L."/>
            <person name="Stursova M."/>
            <person name="Spatafora J.W."/>
            <person name="Tedersoo L."/>
            <person name="Vaario L.M."/>
            <person name="Yamada A."/>
            <person name="Yan M."/>
            <person name="Wang P."/>
            <person name="Xu J."/>
            <person name="Bruns T."/>
            <person name="Baldrian P."/>
            <person name="Vilgalys R."/>
            <person name="Dunand C."/>
            <person name="Henrissat B."/>
            <person name="Grigoriev I.V."/>
            <person name="Hibbett D."/>
            <person name="Nagy L.G."/>
            <person name="Martin F.M."/>
        </authorList>
    </citation>
    <scope>NUCLEOTIDE SEQUENCE</scope>
    <source>
        <strain evidence="1">P2</strain>
    </source>
</reference>
<sequence length="278" mass="31672">MQGPTLTDIRVRNTSDSQIIFEAVARRVLPLITRRLTSIERRDFIQPGSVFVWEERGPESGSSGPGIERWTDGKQWEPSRVRDEFLIYNERVSDDGVGSPQDRLIKQTYSVWAPTPRETKKWHLVAYLTGRSMGWLGTIDCIPKLARLKGLPRWLFRPARTTKGKNYGEDALHVHIVMQTASHGNQHHKHRQHHESPESWASPGSNSSVDEYLPKIGYVVPSAPWRRPTSDERLGVEFPEPRQTARTLAPLIYLQSISAPPRQPLDDFAIRAFDSHGV</sequence>
<protein>
    <submittedName>
        <fullName evidence="1">Uncharacterized protein</fullName>
    </submittedName>
</protein>
<proteinExistence type="predicted"/>
<name>A0ACB6ZX36_THEGA</name>
<gene>
    <name evidence="1" type="ORF">BDM02DRAFT_1138394</name>
</gene>
<accession>A0ACB6ZX36</accession>
<reference evidence="1" key="1">
    <citation type="submission" date="2019-10" db="EMBL/GenBank/DDBJ databases">
        <authorList>
            <consortium name="DOE Joint Genome Institute"/>
            <person name="Kuo A."/>
            <person name="Miyauchi S."/>
            <person name="Kiss E."/>
            <person name="Drula E."/>
            <person name="Kohler A."/>
            <person name="Sanchez-Garcia M."/>
            <person name="Andreopoulos B."/>
            <person name="Barry K.W."/>
            <person name="Bonito G."/>
            <person name="Buee M."/>
            <person name="Carver A."/>
            <person name="Chen C."/>
            <person name="Cichocki N."/>
            <person name="Clum A."/>
            <person name="Culley D."/>
            <person name="Crous P.W."/>
            <person name="Fauchery L."/>
            <person name="Girlanda M."/>
            <person name="Hayes R."/>
            <person name="Keri Z."/>
            <person name="Labutti K."/>
            <person name="Lipzen A."/>
            <person name="Lombard V."/>
            <person name="Magnuson J."/>
            <person name="Maillard F."/>
            <person name="Morin E."/>
            <person name="Murat C."/>
            <person name="Nolan M."/>
            <person name="Ohm R."/>
            <person name="Pangilinan J."/>
            <person name="Pereira M."/>
            <person name="Perotto S."/>
            <person name="Peter M."/>
            <person name="Riley R."/>
            <person name="Sitrit Y."/>
            <person name="Stielow B."/>
            <person name="Szollosi G."/>
            <person name="Zifcakova L."/>
            <person name="Stursova M."/>
            <person name="Spatafora J.W."/>
            <person name="Tedersoo L."/>
            <person name="Vaario L.-M."/>
            <person name="Yamada A."/>
            <person name="Yan M."/>
            <person name="Wang P."/>
            <person name="Xu J."/>
            <person name="Bruns T."/>
            <person name="Baldrian P."/>
            <person name="Vilgalys R."/>
            <person name="Henrissat B."/>
            <person name="Grigoriev I.V."/>
            <person name="Hibbett D."/>
            <person name="Nagy L.G."/>
            <person name="Martin F.M."/>
        </authorList>
    </citation>
    <scope>NUCLEOTIDE SEQUENCE</scope>
    <source>
        <strain evidence="1">P2</strain>
    </source>
</reference>
<dbReference type="Proteomes" id="UP000886501">
    <property type="component" value="Unassembled WGS sequence"/>
</dbReference>
<keyword evidence="2" id="KW-1185">Reference proteome</keyword>
<organism evidence="1 2">
    <name type="scientific">Thelephora ganbajun</name>
    <name type="common">Ganba fungus</name>
    <dbReference type="NCBI Taxonomy" id="370292"/>
    <lineage>
        <taxon>Eukaryota</taxon>
        <taxon>Fungi</taxon>
        <taxon>Dikarya</taxon>
        <taxon>Basidiomycota</taxon>
        <taxon>Agaricomycotina</taxon>
        <taxon>Agaricomycetes</taxon>
        <taxon>Thelephorales</taxon>
        <taxon>Thelephoraceae</taxon>
        <taxon>Thelephora</taxon>
    </lineage>
</organism>
<dbReference type="EMBL" id="MU117962">
    <property type="protein sequence ID" value="KAF9653970.1"/>
    <property type="molecule type" value="Genomic_DNA"/>
</dbReference>
<evidence type="ECO:0000313" key="1">
    <source>
        <dbReference type="EMBL" id="KAF9653970.1"/>
    </source>
</evidence>